<evidence type="ECO:0000259" key="2">
    <source>
        <dbReference type="Pfam" id="PF04773"/>
    </source>
</evidence>
<dbReference type="PIRSF" id="PIRSF018266">
    <property type="entry name" value="FecR"/>
    <property type="match status" value="1"/>
</dbReference>
<dbReference type="RefSeq" id="WP_200466881.1">
    <property type="nucleotide sequence ID" value="NZ_JAENRR010000083.1"/>
</dbReference>
<dbReference type="Gene3D" id="2.60.120.1440">
    <property type="match status" value="1"/>
</dbReference>
<dbReference type="InterPro" id="IPR012373">
    <property type="entry name" value="Ferrdict_sens_TM"/>
</dbReference>
<evidence type="ECO:0000313" key="5">
    <source>
        <dbReference type="Proteomes" id="UP000605676"/>
    </source>
</evidence>
<dbReference type="Gene3D" id="3.55.50.30">
    <property type="match status" value="1"/>
</dbReference>
<keyword evidence="1" id="KW-1133">Transmembrane helix</keyword>
<feature type="domain" description="FecR protein" evidence="2">
    <location>
        <begin position="113"/>
        <end position="204"/>
    </location>
</feature>
<dbReference type="InterPro" id="IPR011051">
    <property type="entry name" value="RmlC_Cupin_sf"/>
</dbReference>
<dbReference type="PANTHER" id="PTHR30273:SF2">
    <property type="entry name" value="PROTEIN FECR"/>
    <property type="match status" value="1"/>
</dbReference>
<dbReference type="PANTHER" id="PTHR30273">
    <property type="entry name" value="PERIPLASMIC SIGNAL SENSOR AND SIGMA FACTOR ACTIVATOR FECR-RELATED"/>
    <property type="match status" value="1"/>
</dbReference>
<comment type="caution">
    <text evidence="4">The sequence shown here is derived from an EMBL/GenBank/DDBJ whole genome shotgun (WGS) entry which is preliminary data.</text>
</comment>
<keyword evidence="5" id="KW-1185">Reference proteome</keyword>
<proteinExistence type="predicted"/>
<sequence length="322" mass="36489">MEDLKAKILLGRASEKERLLFYRHLNADAKEEKAFIELKNMLAIHRVSNRKSFPLDKKRRLNAIWEKIENKQSTGIWTKIAAIAAIVMLTLAGSYLLNVLININTLESNRIVTITTSPKSINQFELADGTKVTLNANSQIRILSEESDEVVLGLKGQAYFDVIHNEYRKFVVKAGGVDIVDRGTAFSVKADDNQVVATLFEGNIDVVSVSKEIHSLEPGEQFILDQEGVRIISHEQSEPSSTWMTGKFIFRKIKLFEIADEIEQWYGVEVHFENMDAGNYNFSGTIDRSITLEELMRLLSYSTSVKYEIINNSKGNKIVLIK</sequence>
<dbReference type="Pfam" id="PF16344">
    <property type="entry name" value="FecR_C"/>
    <property type="match status" value="1"/>
</dbReference>
<accession>A0ABS1HPQ1</accession>
<dbReference type="InterPro" id="IPR006860">
    <property type="entry name" value="FecR"/>
</dbReference>
<keyword evidence="1" id="KW-0812">Transmembrane</keyword>
<keyword evidence="1" id="KW-0472">Membrane</keyword>
<reference evidence="4 5" key="1">
    <citation type="submission" date="2021-01" db="EMBL/GenBank/DDBJ databases">
        <title>Carboxyliciviraga sp.nov., isolated from coastal sediments.</title>
        <authorList>
            <person name="Lu D."/>
            <person name="Zhang T."/>
        </authorList>
    </citation>
    <scope>NUCLEOTIDE SEQUENCE [LARGE SCALE GENOMIC DNA]</scope>
    <source>
        <strain evidence="4 5">N1Y132</strain>
    </source>
</reference>
<dbReference type="InterPro" id="IPR032508">
    <property type="entry name" value="FecR_C"/>
</dbReference>
<evidence type="ECO:0000256" key="1">
    <source>
        <dbReference type="SAM" id="Phobius"/>
    </source>
</evidence>
<evidence type="ECO:0000313" key="4">
    <source>
        <dbReference type="EMBL" id="MBK3519662.1"/>
    </source>
</evidence>
<evidence type="ECO:0000259" key="3">
    <source>
        <dbReference type="Pfam" id="PF16344"/>
    </source>
</evidence>
<dbReference type="Proteomes" id="UP000605676">
    <property type="component" value="Unassembled WGS sequence"/>
</dbReference>
<name>A0ABS1HPQ1_9BACT</name>
<dbReference type="Pfam" id="PF04773">
    <property type="entry name" value="FecR"/>
    <property type="match status" value="1"/>
</dbReference>
<dbReference type="SUPFAM" id="SSF51182">
    <property type="entry name" value="RmlC-like cupins"/>
    <property type="match status" value="1"/>
</dbReference>
<organism evidence="4 5">
    <name type="scientific">Carboxylicivirga marina</name>
    <dbReference type="NCBI Taxonomy" id="2800988"/>
    <lineage>
        <taxon>Bacteria</taxon>
        <taxon>Pseudomonadati</taxon>
        <taxon>Bacteroidota</taxon>
        <taxon>Bacteroidia</taxon>
        <taxon>Marinilabiliales</taxon>
        <taxon>Marinilabiliaceae</taxon>
        <taxon>Carboxylicivirga</taxon>
    </lineage>
</organism>
<dbReference type="EMBL" id="JAENRR010000083">
    <property type="protein sequence ID" value="MBK3519662.1"/>
    <property type="molecule type" value="Genomic_DNA"/>
</dbReference>
<feature type="transmembrane region" description="Helical" evidence="1">
    <location>
        <begin position="80"/>
        <end position="101"/>
    </location>
</feature>
<feature type="domain" description="Protein FecR C-terminal" evidence="3">
    <location>
        <begin position="247"/>
        <end position="312"/>
    </location>
</feature>
<protein>
    <submittedName>
        <fullName evidence="4">FecR family protein</fullName>
    </submittedName>
</protein>
<gene>
    <name evidence="4" type="ORF">JIV24_20140</name>
</gene>